<keyword evidence="1" id="KW-1133">Transmembrane helix</keyword>
<gene>
    <name evidence="2" type="ORF">P378_12300</name>
</gene>
<evidence type="ECO:0000313" key="2">
    <source>
        <dbReference type="EMBL" id="PHJ38029.1"/>
    </source>
</evidence>
<dbReference type="EMBL" id="AWQQ01000062">
    <property type="protein sequence ID" value="PHJ38029.1"/>
    <property type="molecule type" value="Genomic_DNA"/>
</dbReference>
<dbReference type="Proteomes" id="UP000222564">
    <property type="component" value="Unassembled WGS sequence"/>
</dbReference>
<dbReference type="AlphaFoldDB" id="A0A2C6MA31"/>
<evidence type="ECO:0000313" key="3">
    <source>
        <dbReference type="Proteomes" id="UP000222564"/>
    </source>
</evidence>
<comment type="caution">
    <text evidence="2">The sequence shown here is derived from an EMBL/GenBank/DDBJ whole genome shotgun (WGS) entry which is preliminary data.</text>
</comment>
<organism evidence="2 3">
    <name type="scientific">Desulforamulus profundi</name>
    <dbReference type="NCBI Taxonomy" id="1383067"/>
    <lineage>
        <taxon>Bacteria</taxon>
        <taxon>Bacillati</taxon>
        <taxon>Bacillota</taxon>
        <taxon>Clostridia</taxon>
        <taxon>Eubacteriales</taxon>
        <taxon>Peptococcaceae</taxon>
        <taxon>Desulforamulus</taxon>
    </lineage>
</organism>
<proteinExistence type="predicted"/>
<accession>A0A2C6MA31</accession>
<evidence type="ECO:0000256" key="1">
    <source>
        <dbReference type="SAM" id="Phobius"/>
    </source>
</evidence>
<feature type="transmembrane region" description="Helical" evidence="1">
    <location>
        <begin position="65"/>
        <end position="85"/>
    </location>
</feature>
<protein>
    <submittedName>
        <fullName evidence="2">Uncharacterized protein</fullName>
    </submittedName>
</protein>
<keyword evidence="3" id="KW-1185">Reference proteome</keyword>
<feature type="transmembrane region" description="Helical" evidence="1">
    <location>
        <begin position="12"/>
        <end position="35"/>
    </location>
</feature>
<dbReference type="OrthoDB" id="1786599at2"/>
<dbReference type="RefSeq" id="WP_099083278.1">
    <property type="nucleotide sequence ID" value="NZ_AWQQ01000062.1"/>
</dbReference>
<sequence>MNDKRIETMLKFLSVLGLLIFLYSIFSTISSLPFYNLSGLSGQSPAMFENILQLIKAFNDSMLKMFVSVVAFSAIVIIILFGSNFRMQFNKDEMQIDIGIQENDFTPGMDGLKKVVDDQGNIHLHNYEVYRQLTEDYIISEVKEDGRPAGFITMESYLRGLKELCETVDRQTHNITPQNIKKILFTQLVNTFI</sequence>
<name>A0A2C6MA31_9FIRM</name>
<keyword evidence="1" id="KW-0472">Membrane</keyword>
<reference evidence="2 3" key="1">
    <citation type="submission" date="2013-09" db="EMBL/GenBank/DDBJ databases">
        <title>Biodegradation of hydrocarbons in the deep terrestrial subsurface : characterization of a microbial consortium composed of two Desulfotomaculum species originating from a deep geological formation.</title>
        <authorList>
            <person name="Aullo T."/>
            <person name="Berlendis S."/>
            <person name="Lascourreges J.-F."/>
            <person name="Dessort D."/>
            <person name="Saint-Laurent S."/>
            <person name="Schraauwers B."/>
            <person name="Mas J."/>
            <person name="Magot M."/>
            <person name="Ranchou-Peyruse A."/>
        </authorList>
    </citation>
    <scope>NUCLEOTIDE SEQUENCE [LARGE SCALE GENOMIC DNA]</scope>
    <source>
        <strain evidence="2 3">Bs107</strain>
    </source>
</reference>
<keyword evidence="1" id="KW-0812">Transmembrane</keyword>